<reference evidence="2 3" key="1">
    <citation type="journal article" date="2019" name="Int. J. Syst. Evol. Microbiol.">
        <title>The Global Catalogue of Microorganisms (GCM) 10K type strain sequencing project: providing services to taxonomists for standard genome sequencing and annotation.</title>
        <authorList>
            <consortium name="The Broad Institute Genomics Platform"/>
            <consortium name="The Broad Institute Genome Sequencing Center for Infectious Disease"/>
            <person name="Wu L."/>
            <person name="Ma J."/>
        </authorList>
    </citation>
    <scope>NUCLEOTIDE SEQUENCE [LARGE SCALE GENOMIC DNA]</scope>
    <source>
        <strain evidence="2 3">NBRC 111368</strain>
    </source>
</reference>
<name>A0ABD5S305_9EURY</name>
<evidence type="ECO:0000259" key="1">
    <source>
        <dbReference type="Pfam" id="PF26006"/>
    </source>
</evidence>
<sequence>MSQSGVFGTTEPVVATVTRPMNDHGTLTVEVAAEHSTRHIVEYDTGTVERTLAAMPEGSTLRLVMTPIEGRANVWSVAAPDFRGDAPNRGRPRD</sequence>
<feature type="domain" description="DUF7999" evidence="1">
    <location>
        <begin position="10"/>
        <end position="79"/>
    </location>
</feature>
<dbReference type="InterPro" id="IPR058312">
    <property type="entry name" value="DUF7999"/>
</dbReference>
<comment type="caution">
    <text evidence="2">The sequence shown here is derived from an EMBL/GenBank/DDBJ whole genome shotgun (WGS) entry which is preliminary data.</text>
</comment>
<evidence type="ECO:0000313" key="2">
    <source>
        <dbReference type="EMBL" id="MFC6725428.1"/>
    </source>
</evidence>
<organism evidence="2 3">
    <name type="scientific">Halobium palmae</name>
    <dbReference type="NCBI Taxonomy" id="1776492"/>
    <lineage>
        <taxon>Archaea</taxon>
        <taxon>Methanobacteriati</taxon>
        <taxon>Methanobacteriota</taxon>
        <taxon>Stenosarchaea group</taxon>
        <taxon>Halobacteria</taxon>
        <taxon>Halobacteriales</taxon>
        <taxon>Haloferacaceae</taxon>
        <taxon>Halobium</taxon>
    </lineage>
</organism>
<gene>
    <name evidence="2" type="ORF">ACFQE1_13825</name>
</gene>
<proteinExistence type="predicted"/>
<dbReference type="EMBL" id="JBHSWU010000521">
    <property type="protein sequence ID" value="MFC6725428.1"/>
    <property type="molecule type" value="Genomic_DNA"/>
</dbReference>
<evidence type="ECO:0000313" key="3">
    <source>
        <dbReference type="Proteomes" id="UP001596328"/>
    </source>
</evidence>
<dbReference type="AlphaFoldDB" id="A0ABD5S305"/>
<dbReference type="Proteomes" id="UP001596328">
    <property type="component" value="Unassembled WGS sequence"/>
</dbReference>
<protein>
    <recommendedName>
        <fullName evidence="1">DUF7999 domain-containing protein</fullName>
    </recommendedName>
</protein>
<keyword evidence="3" id="KW-1185">Reference proteome</keyword>
<dbReference type="Pfam" id="PF26006">
    <property type="entry name" value="DUF7999"/>
    <property type="match status" value="1"/>
</dbReference>
<accession>A0ABD5S305</accession>